<dbReference type="EMBL" id="JAEPRC010000265">
    <property type="protein sequence ID" value="KAG2202097.1"/>
    <property type="molecule type" value="Genomic_DNA"/>
</dbReference>
<dbReference type="PANTHER" id="PTHR24346">
    <property type="entry name" value="MAP/MICROTUBULE AFFINITY-REGULATING KINASE"/>
    <property type="match status" value="1"/>
</dbReference>
<comment type="caution">
    <text evidence="6">The sequence shown here is derived from an EMBL/GenBank/DDBJ whole genome shotgun (WGS) entry which is preliminary data.</text>
</comment>
<feature type="compositionally biased region" description="Acidic residues" evidence="4">
    <location>
        <begin position="509"/>
        <end position="519"/>
    </location>
</feature>
<name>A0A8H7R0B4_9FUNG</name>
<dbReference type="PROSITE" id="PS00107">
    <property type="entry name" value="PROTEIN_KINASE_ATP"/>
    <property type="match status" value="1"/>
</dbReference>
<dbReference type="GO" id="GO:0004674">
    <property type="term" value="F:protein serine/threonine kinase activity"/>
    <property type="evidence" value="ECO:0007669"/>
    <property type="project" value="TreeGrafter"/>
</dbReference>
<dbReference type="Pfam" id="PF00069">
    <property type="entry name" value="Pkinase"/>
    <property type="match status" value="1"/>
</dbReference>
<evidence type="ECO:0000256" key="2">
    <source>
        <dbReference type="ARBA" id="ARBA00022840"/>
    </source>
</evidence>
<dbReference type="InterPro" id="IPR017441">
    <property type="entry name" value="Protein_kinase_ATP_BS"/>
</dbReference>
<dbReference type="GO" id="GO:0035556">
    <property type="term" value="P:intracellular signal transduction"/>
    <property type="evidence" value="ECO:0007669"/>
    <property type="project" value="TreeGrafter"/>
</dbReference>
<dbReference type="AlphaFoldDB" id="A0A8H7R0B4"/>
<protein>
    <recommendedName>
        <fullName evidence="5">Protein kinase domain-containing protein</fullName>
    </recommendedName>
</protein>
<dbReference type="SUPFAM" id="SSF56112">
    <property type="entry name" value="Protein kinase-like (PK-like)"/>
    <property type="match status" value="1"/>
</dbReference>
<dbReference type="InterPro" id="IPR000719">
    <property type="entry name" value="Prot_kinase_dom"/>
</dbReference>
<evidence type="ECO:0000256" key="3">
    <source>
        <dbReference type="PROSITE-ProRule" id="PRU10141"/>
    </source>
</evidence>
<dbReference type="FunFam" id="3.30.200.20:FF:000042">
    <property type="entry name" value="Aurora kinase A"/>
    <property type="match status" value="1"/>
</dbReference>
<sequence length="588" mass="66841">MSNSVIRNQKAKLAADYNDLLKELASPKLKSIGCYTLGETIGKGSYGKVKLGVHQLTCRLVAIKKISKKHAPLMAREIHHQRQLRHPNIVSLYEILSTETSIFIVSEHCPHGDLFDALAKKGRFSEPHAKRWFLQLINAIQYCHSLGIIHRDLKLENILIDENNNVKICDFGFARQTEKNQLLKTFCGSLAYSAPEVIQRQNYSGPATDIWSLGVVLYTLLAGELPFDDDSEPELQRKVVKMDYSMPTYFSADAADLIQKILRLNPYERFTITQIRHHPWMSNANHISATNESLLISSNQNQKPHEQHTADSLLNSGFDKSIVKEMRLNHFGMLGTLWTMLLKKSNHSVNVTSEEALLPKTDCTTQTEREQEEDGWVDTLKSWFVSKPININNRIKSRSMIKLTLNDKHLPGAVQQHKFMMKTMIVPPIITTIPIINEGNTTIDVSPCEKKHPAWKPTVLPLTPIRPTTPTKEDDELIINTSSTCSSTADDDYDDGHTSMISSPATSVAEDEEEDEEKEENGYKKNACKAESTEPDANYNMTAFHRVSPMPSRVDILVSRSRYNIEKRQNNLRNRLEHKIIIEEEEEE</sequence>
<organism evidence="6 7">
    <name type="scientific">Mucor plumbeus</name>
    <dbReference type="NCBI Taxonomy" id="97098"/>
    <lineage>
        <taxon>Eukaryota</taxon>
        <taxon>Fungi</taxon>
        <taxon>Fungi incertae sedis</taxon>
        <taxon>Mucoromycota</taxon>
        <taxon>Mucoromycotina</taxon>
        <taxon>Mucoromycetes</taxon>
        <taxon>Mucorales</taxon>
        <taxon>Mucorineae</taxon>
        <taxon>Mucoraceae</taxon>
        <taxon>Mucor</taxon>
    </lineage>
</organism>
<dbReference type="InterPro" id="IPR008271">
    <property type="entry name" value="Ser/Thr_kinase_AS"/>
</dbReference>
<dbReference type="GO" id="GO:0005737">
    <property type="term" value="C:cytoplasm"/>
    <property type="evidence" value="ECO:0007669"/>
    <property type="project" value="TreeGrafter"/>
</dbReference>
<dbReference type="Gene3D" id="1.10.510.10">
    <property type="entry name" value="Transferase(Phosphotransferase) domain 1"/>
    <property type="match status" value="1"/>
</dbReference>
<dbReference type="PROSITE" id="PS00108">
    <property type="entry name" value="PROTEIN_KINASE_ST"/>
    <property type="match status" value="1"/>
</dbReference>
<evidence type="ECO:0000256" key="4">
    <source>
        <dbReference type="SAM" id="MobiDB-lite"/>
    </source>
</evidence>
<gene>
    <name evidence="6" type="ORF">INT46_007364</name>
</gene>
<dbReference type="Proteomes" id="UP000650833">
    <property type="component" value="Unassembled WGS sequence"/>
</dbReference>
<keyword evidence="7" id="KW-1185">Reference proteome</keyword>
<evidence type="ECO:0000313" key="6">
    <source>
        <dbReference type="EMBL" id="KAG2202097.1"/>
    </source>
</evidence>
<dbReference type="FunFam" id="1.10.510.10:FF:000956">
    <property type="entry name" value="CAMK family protein kinase"/>
    <property type="match status" value="1"/>
</dbReference>
<dbReference type="CDD" id="cd14003">
    <property type="entry name" value="STKc_AMPK-like"/>
    <property type="match status" value="1"/>
</dbReference>
<feature type="binding site" evidence="3">
    <location>
        <position position="65"/>
    </location>
    <ligand>
        <name>ATP</name>
        <dbReference type="ChEBI" id="CHEBI:30616"/>
    </ligand>
</feature>
<feature type="domain" description="Protein kinase" evidence="5">
    <location>
        <begin position="35"/>
        <end position="281"/>
    </location>
</feature>
<accession>A0A8H7R0B4</accession>
<feature type="region of interest" description="Disordered" evidence="4">
    <location>
        <begin position="483"/>
        <end position="531"/>
    </location>
</feature>
<keyword evidence="1 3" id="KW-0547">Nucleotide-binding</keyword>
<evidence type="ECO:0000259" key="5">
    <source>
        <dbReference type="PROSITE" id="PS50011"/>
    </source>
</evidence>
<reference evidence="6" key="1">
    <citation type="submission" date="2020-12" db="EMBL/GenBank/DDBJ databases">
        <title>Metabolic potential, ecology and presence of endohyphal bacteria is reflected in genomic diversity of Mucoromycotina.</title>
        <authorList>
            <person name="Muszewska A."/>
            <person name="Okrasinska A."/>
            <person name="Steczkiewicz K."/>
            <person name="Drgas O."/>
            <person name="Orlowska M."/>
            <person name="Perlinska-Lenart U."/>
            <person name="Aleksandrzak-Piekarczyk T."/>
            <person name="Szatraj K."/>
            <person name="Zielenkiewicz U."/>
            <person name="Pilsyk S."/>
            <person name="Malc E."/>
            <person name="Mieczkowski P."/>
            <person name="Kruszewska J.S."/>
            <person name="Biernat P."/>
            <person name="Pawlowska J."/>
        </authorList>
    </citation>
    <scope>NUCLEOTIDE SEQUENCE</scope>
    <source>
        <strain evidence="6">CBS 226.32</strain>
    </source>
</reference>
<dbReference type="OrthoDB" id="504170at2759"/>
<dbReference type="SMART" id="SM00220">
    <property type="entry name" value="S_TKc"/>
    <property type="match status" value="1"/>
</dbReference>
<dbReference type="PANTHER" id="PTHR24346:SF110">
    <property type="entry name" value="NON-SPECIFIC SERINE_THREONINE PROTEIN KINASE"/>
    <property type="match status" value="1"/>
</dbReference>
<dbReference type="PROSITE" id="PS50011">
    <property type="entry name" value="PROTEIN_KINASE_DOM"/>
    <property type="match status" value="1"/>
</dbReference>
<dbReference type="GO" id="GO:0005524">
    <property type="term" value="F:ATP binding"/>
    <property type="evidence" value="ECO:0007669"/>
    <property type="project" value="UniProtKB-UniRule"/>
</dbReference>
<keyword evidence="2 3" id="KW-0067">ATP-binding</keyword>
<evidence type="ECO:0000256" key="1">
    <source>
        <dbReference type="ARBA" id="ARBA00022741"/>
    </source>
</evidence>
<dbReference type="InterPro" id="IPR011009">
    <property type="entry name" value="Kinase-like_dom_sf"/>
</dbReference>
<proteinExistence type="predicted"/>
<evidence type="ECO:0000313" key="7">
    <source>
        <dbReference type="Proteomes" id="UP000650833"/>
    </source>
</evidence>